<dbReference type="Pfam" id="PF08281">
    <property type="entry name" value="Sigma70_r4_2"/>
    <property type="match status" value="1"/>
</dbReference>
<organism evidence="7">
    <name type="scientific">Roseihalotalea indica</name>
    <dbReference type="NCBI Taxonomy" id="2867963"/>
    <lineage>
        <taxon>Bacteria</taxon>
        <taxon>Pseudomonadati</taxon>
        <taxon>Bacteroidota</taxon>
        <taxon>Cytophagia</taxon>
        <taxon>Cytophagales</taxon>
        <taxon>Catalimonadaceae</taxon>
        <taxon>Roseihalotalea</taxon>
    </lineage>
</organism>
<feature type="domain" description="RNA polymerase sigma factor 70 region 4 type 2" evidence="6">
    <location>
        <begin position="106"/>
        <end position="157"/>
    </location>
</feature>
<evidence type="ECO:0000256" key="4">
    <source>
        <dbReference type="ARBA" id="ARBA00023163"/>
    </source>
</evidence>
<dbReference type="GO" id="GO:0003677">
    <property type="term" value="F:DNA binding"/>
    <property type="evidence" value="ECO:0007669"/>
    <property type="project" value="InterPro"/>
</dbReference>
<dbReference type="InterPro" id="IPR013324">
    <property type="entry name" value="RNA_pol_sigma_r3/r4-like"/>
</dbReference>
<gene>
    <name evidence="7" type="ORF">K4G66_07085</name>
</gene>
<dbReference type="InterPro" id="IPR013325">
    <property type="entry name" value="RNA_pol_sigma_r2"/>
</dbReference>
<dbReference type="InterPro" id="IPR039425">
    <property type="entry name" value="RNA_pol_sigma-70-like"/>
</dbReference>
<dbReference type="InterPro" id="IPR007627">
    <property type="entry name" value="RNA_pol_sigma70_r2"/>
</dbReference>
<evidence type="ECO:0000256" key="1">
    <source>
        <dbReference type="ARBA" id="ARBA00010641"/>
    </source>
</evidence>
<dbReference type="EMBL" id="CP120682">
    <property type="protein sequence ID" value="WKN38465.1"/>
    <property type="molecule type" value="Genomic_DNA"/>
</dbReference>
<evidence type="ECO:0000259" key="5">
    <source>
        <dbReference type="Pfam" id="PF04542"/>
    </source>
</evidence>
<dbReference type="InterPro" id="IPR036388">
    <property type="entry name" value="WH-like_DNA-bd_sf"/>
</dbReference>
<evidence type="ECO:0000256" key="2">
    <source>
        <dbReference type="ARBA" id="ARBA00023015"/>
    </source>
</evidence>
<dbReference type="InterPro" id="IPR014284">
    <property type="entry name" value="RNA_pol_sigma-70_dom"/>
</dbReference>
<feature type="domain" description="RNA polymerase sigma-70 region 2" evidence="5">
    <location>
        <begin position="13"/>
        <end position="77"/>
    </location>
</feature>
<dbReference type="AlphaFoldDB" id="A0AA49GP63"/>
<comment type="similarity">
    <text evidence="1">Belongs to the sigma-70 factor family. ECF subfamily.</text>
</comment>
<dbReference type="SUPFAM" id="SSF88659">
    <property type="entry name" value="Sigma3 and sigma4 domains of RNA polymerase sigma factors"/>
    <property type="match status" value="1"/>
</dbReference>
<accession>A0AA49GP63</accession>
<dbReference type="Gene3D" id="1.10.1740.10">
    <property type="match status" value="1"/>
</dbReference>
<dbReference type="SUPFAM" id="SSF88946">
    <property type="entry name" value="Sigma2 domain of RNA polymerase sigma factors"/>
    <property type="match status" value="1"/>
</dbReference>
<evidence type="ECO:0000259" key="6">
    <source>
        <dbReference type="Pfam" id="PF08281"/>
    </source>
</evidence>
<keyword evidence="3" id="KW-0731">Sigma factor</keyword>
<dbReference type="Pfam" id="PF04542">
    <property type="entry name" value="Sigma70_r2"/>
    <property type="match status" value="1"/>
</dbReference>
<dbReference type="NCBIfam" id="TIGR02937">
    <property type="entry name" value="sigma70-ECF"/>
    <property type="match status" value="1"/>
</dbReference>
<name>A0AA49GP63_9BACT</name>
<keyword evidence="4" id="KW-0804">Transcription</keyword>
<keyword evidence="2" id="KW-0805">Transcription regulation</keyword>
<evidence type="ECO:0000256" key="3">
    <source>
        <dbReference type="ARBA" id="ARBA00023082"/>
    </source>
</evidence>
<evidence type="ECO:0000313" key="7">
    <source>
        <dbReference type="EMBL" id="WKN38465.1"/>
    </source>
</evidence>
<dbReference type="InterPro" id="IPR013249">
    <property type="entry name" value="RNA_pol_sigma70_r4_t2"/>
</dbReference>
<dbReference type="PANTHER" id="PTHR43133:SF45">
    <property type="entry name" value="RNA POLYMERASE ECF-TYPE SIGMA FACTOR"/>
    <property type="match status" value="1"/>
</dbReference>
<protein>
    <submittedName>
        <fullName evidence="7">Sigma-70 family RNA polymerase sigma factor</fullName>
    </submittedName>
</protein>
<sequence>MQHKQEFHGFLNEHTAIIRKVCRLYTDNQADFHDYFQEVVLQLWKSFTSFRGEAKASTWIYRVALNVCLSQLKLKKRRITATTIDPEAAKHWAHEPYDNTQEEQFQRLYAAIRQLKELDRALILLYLEERSYEEMADILGMGISNVGVRINRIKKQLNQLIHGRAASTMA</sequence>
<dbReference type="GO" id="GO:0006352">
    <property type="term" value="P:DNA-templated transcription initiation"/>
    <property type="evidence" value="ECO:0007669"/>
    <property type="project" value="InterPro"/>
</dbReference>
<reference evidence="7" key="1">
    <citation type="journal article" date="2023" name="Comput. Struct. Biotechnol. J.">
        <title>Discovery of a novel marine Bacteroidetes with a rich repertoire of carbohydrate-active enzymes.</title>
        <authorList>
            <person name="Chen B."/>
            <person name="Liu G."/>
            <person name="Chen Q."/>
            <person name="Wang H."/>
            <person name="Liu L."/>
            <person name="Tang K."/>
        </authorList>
    </citation>
    <scope>NUCLEOTIDE SEQUENCE</scope>
    <source>
        <strain evidence="7">TK19036</strain>
    </source>
</reference>
<reference evidence="7" key="2">
    <citation type="journal article" date="2024" name="Antonie Van Leeuwenhoek">
        <title>Roseihalotalea indica gen. nov., sp. nov., a halophilic Bacteroidetes from mesopelagic Southwest Indian Ocean with higher carbohydrate metabolic potential.</title>
        <authorList>
            <person name="Chen B."/>
            <person name="Zhang M."/>
            <person name="Lin D."/>
            <person name="Ye J."/>
            <person name="Tang K."/>
        </authorList>
    </citation>
    <scope>NUCLEOTIDE SEQUENCE</scope>
    <source>
        <strain evidence="7">TK19036</strain>
    </source>
</reference>
<dbReference type="PANTHER" id="PTHR43133">
    <property type="entry name" value="RNA POLYMERASE ECF-TYPE SIGMA FACTO"/>
    <property type="match status" value="1"/>
</dbReference>
<dbReference type="Gene3D" id="1.10.10.10">
    <property type="entry name" value="Winged helix-like DNA-binding domain superfamily/Winged helix DNA-binding domain"/>
    <property type="match status" value="1"/>
</dbReference>
<proteinExistence type="inferred from homology"/>
<dbReference type="GO" id="GO:0016987">
    <property type="term" value="F:sigma factor activity"/>
    <property type="evidence" value="ECO:0007669"/>
    <property type="project" value="UniProtKB-KW"/>
</dbReference>